<dbReference type="SFLD" id="SFLDS00003">
    <property type="entry name" value="Haloacid_Dehalogenase"/>
    <property type="match status" value="1"/>
</dbReference>
<keyword evidence="6" id="KW-1185">Reference proteome</keyword>
<dbReference type="Pfam" id="PF00702">
    <property type="entry name" value="Hydrolase"/>
    <property type="match status" value="1"/>
</dbReference>
<keyword evidence="4" id="KW-0460">Magnesium</keyword>
<comment type="caution">
    <text evidence="5">The sequence shown here is derived from an EMBL/GenBank/DDBJ whole genome shotgun (WGS) entry which is preliminary data.</text>
</comment>
<evidence type="ECO:0000313" key="5">
    <source>
        <dbReference type="EMBL" id="RDL45700.1"/>
    </source>
</evidence>
<dbReference type="OrthoDB" id="9800058at2"/>
<comment type="similarity">
    <text evidence="2">Belongs to the HAD-like hydrolase superfamily. CbbY/CbbZ/Gph/YieH family.</text>
</comment>
<dbReference type="InterPro" id="IPR036412">
    <property type="entry name" value="HAD-like_sf"/>
</dbReference>
<dbReference type="InterPro" id="IPR023214">
    <property type="entry name" value="HAD_sf"/>
</dbReference>
<gene>
    <name evidence="5" type="ORF">DN730_01225</name>
</gene>
<evidence type="ECO:0000256" key="2">
    <source>
        <dbReference type="ARBA" id="ARBA00006171"/>
    </source>
</evidence>
<dbReference type="InterPro" id="IPR006439">
    <property type="entry name" value="HAD-SF_hydro_IA"/>
</dbReference>
<organism evidence="5 6">
    <name type="scientific">Marinomonas piezotolerans</name>
    <dbReference type="NCBI Taxonomy" id="2213058"/>
    <lineage>
        <taxon>Bacteria</taxon>
        <taxon>Pseudomonadati</taxon>
        <taxon>Pseudomonadota</taxon>
        <taxon>Gammaproteobacteria</taxon>
        <taxon>Oceanospirillales</taxon>
        <taxon>Oceanospirillaceae</taxon>
        <taxon>Marinomonas</taxon>
    </lineage>
</organism>
<dbReference type="SFLD" id="SFLDG01129">
    <property type="entry name" value="C1.5:_HAD__Beta-PGM__Phosphata"/>
    <property type="match status" value="1"/>
</dbReference>
<keyword evidence="3" id="KW-0479">Metal-binding</keyword>
<dbReference type="Proteomes" id="UP000254326">
    <property type="component" value="Unassembled WGS sequence"/>
</dbReference>
<proteinExistence type="inferred from homology"/>
<dbReference type="GO" id="GO:0003824">
    <property type="term" value="F:catalytic activity"/>
    <property type="evidence" value="ECO:0007669"/>
    <property type="project" value="UniProtKB-ARBA"/>
</dbReference>
<evidence type="ECO:0000256" key="4">
    <source>
        <dbReference type="ARBA" id="ARBA00022842"/>
    </source>
</evidence>
<evidence type="ECO:0000256" key="3">
    <source>
        <dbReference type="ARBA" id="ARBA00022723"/>
    </source>
</evidence>
<dbReference type="RefSeq" id="WP_115466289.1">
    <property type="nucleotide sequence ID" value="NZ_QKRA01000001.1"/>
</dbReference>
<sequence length="215" mass="23267">MPYQYDAILFDCDGVIVDTETIATSILQRNLKHIGLDLDDHTMHTQFAGFTNKDNLALAEQLLGHPLPSDFAENYRQEFNETIQTSLTPIEGVPELLSKIQCPIAMATNAQTTEMELKLGIIGLSERFHTRFSVDDVAHGKPAPDLYLAAANALNIAPQHCIVIEDSLAGIQAGKAAGATVLAFSSTLSRSAQLEAGATDTFNSMQELMALLGLH</sequence>
<accession>A0A370UD30</accession>
<dbReference type="GO" id="GO:0046872">
    <property type="term" value="F:metal ion binding"/>
    <property type="evidence" value="ECO:0007669"/>
    <property type="project" value="UniProtKB-KW"/>
</dbReference>
<dbReference type="SUPFAM" id="SSF56784">
    <property type="entry name" value="HAD-like"/>
    <property type="match status" value="1"/>
</dbReference>
<dbReference type="InterPro" id="IPR023198">
    <property type="entry name" value="PGP-like_dom2"/>
</dbReference>
<dbReference type="Gene3D" id="1.10.150.240">
    <property type="entry name" value="Putative phosphatase, domain 2"/>
    <property type="match status" value="1"/>
</dbReference>
<reference evidence="5 6" key="1">
    <citation type="submission" date="2018-06" db="EMBL/GenBank/DDBJ databases">
        <title>Marinomonas sp. YLB-05 draft genome sequence.</title>
        <authorList>
            <person name="Yu L."/>
            <person name="Tang X."/>
        </authorList>
    </citation>
    <scope>NUCLEOTIDE SEQUENCE [LARGE SCALE GENOMIC DNA]</scope>
    <source>
        <strain evidence="5 6">YLB-05</strain>
    </source>
</reference>
<dbReference type="InterPro" id="IPR051600">
    <property type="entry name" value="Beta-PGM-like"/>
</dbReference>
<protein>
    <submittedName>
        <fullName evidence="5">HAD family phosphatase</fullName>
    </submittedName>
</protein>
<dbReference type="PANTHER" id="PTHR46193:SF10">
    <property type="entry name" value="6-PHOSPHOGLUCONATE PHOSPHATASE"/>
    <property type="match status" value="1"/>
</dbReference>
<name>A0A370UD30_9GAMM</name>
<evidence type="ECO:0000313" key="6">
    <source>
        <dbReference type="Proteomes" id="UP000254326"/>
    </source>
</evidence>
<comment type="cofactor">
    <cofactor evidence="1">
        <name>Mg(2+)</name>
        <dbReference type="ChEBI" id="CHEBI:18420"/>
    </cofactor>
</comment>
<dbReference type="AlphaFoldDB" id="A0A370UD30"/>
<dbReference type="SFLD" id="SFLDG01135">
    <property type="entry name" value="C1.5.6:_HAD__Beta-PGM__Phospha"/>
    <property type="match status" value="1"/>
</dbReference>
<dbReference type="Gene3D" id="3.40.50.1000">
    <property type="entry name" value="HAD superfamily/HAD-like"/>
    <property type="match status" value="1"/>
</dbReference>
<dbReference type="EMBL" id="QKRA01000001">
    <property type="protein sequence ID" value="RDL45700.1"/>
    <property type="molecule type" value="Genomic_DNA"/>
</dbReference>
<dbReference type="PANTHER" id="PTHR46193">
    <property type="entry name" value="6-PHOSPHOGLUCONATE PHOSPHATASE"/>
    <property type="match status" value="1"/>
</dbReference>
<evidence type="ECO:0000256" key="1">
    <source>
        <dbReference type="ARBA" id="ARBA00001946"/>
    </source>
</evidence>
<dbReference type="NCBIfam" id="TIGR01509">
    <property type="entry name" value="HAD-SF-IA-v3"/>
    <property type="match status" value="1"/>
</dbReference>